<dbReference type="PANTHER" id="PTHR10381:SF70">
    <property type="entry name" value="ATP-DEPENDENT CLP PROTEASE PROTEOLYTIC SUBUNIT"/>
    <property type="match status" value="1"/>
</dbReference>
<evidence type="ECO:0000256" key="2">
    <source>
        <dbReference type="ARBA" id="ARBA00022490"/>
    </source>
</evidence>
<name>A0A094YKP5_9PROT</name>
<dbReference type="PRINTS" id="PR00127">
    <property type="entry name" value="CLPPROTEASEP"/>
</dbReference>
<comment type="similarity">
    <text evidence="1 6">Belongs to the peptidase S14 family.</text>
</comment>
<sequence length="244" mass="25904">MYKFNSPGARFSNRVLLTHARAGLPQQLDSRPRAAADQPATIYLYDEIGLWGITAKDFTQTLAAIGPGPVNLHINSPGGDVMDGLAIFAALQAHDGAVNVVIDGLAASAASFIALAGNTISMAPNAFLMIHNVFCVVLGNKADMTETAAVLTKIDGQLVSLYADKTGQKPEAITQMMDAETWFTAQEAKDAGFIDTILDASQNKAQPALKNGVFEHQPTPPANTLSVPDIAARRRMVRLAEAES</sequence>
<dbReference type="Proteomes" id="UP000029448">
    <property type="component" value="Unassembled WGS sequence"/>
</dbReference>
<dbReference type="SUPFAM" id="SSF52096">
    <property type="entry name" value="ClpP/crotonase"/>
    <property type="match status" value="1"/>
</dbReference>
<dbReference type="GO" id="GO:0051117">
    <property type="term" value="F:ATPase binding"/>
    <property type="evidence" value="ECO:0007669"/>
    <property type="project" value="TreeGrafter"/>
</dbReference>
<dbReference type="CDD" id="cd07016">
    <property type="entry name" value="S14_ClpP_1"/>
    <property type="match status" value="1"/>
</dbReference>
<organism evidence="7 8">
    <name type="scientific">Acetobacter tropicalis</name>
    <dbReference type="NCBI Taxonomy" id="104102"/>
    <lineage>
        <taxon>Bacteria</taxon>
        <taxon>Pseudomonadati</taxon>
        <taxon>Pseudomonadota</taxon>
        <taxon>Alphaproteobacteria</taxon>
        <taxon>Acetobacterales</taxon>
        <taxon>Acetobacteraceae</taxon>
        <taxon>Acetobacter</taxon>
    </lineage>
</organism>
<evidence type="ECO:0000256" key="6">
    <source>
        <dbReference type="RuleBase" id="RU003567"/>
    </source>
</evidence>
<evidence type="ECO:0000256" key="3">
    <source>
        <dbReference type="ARBA" id="ARBA00022670"/>
    </source>
</evidence>
<dbReference type="GO" id="GO:0009368">
    <property type="term" value="C:endopeptidase Clp complex"/>
    <property type="evidence" value="ECO:0007669"/>
    <property type="project" value="TreeGrafter"/>
</dbReference>
<dbReference type="AlphaFoldDB" id="A0A094YKP5"/>
<evidence type="ECO:0000256" key="5">
    <source>
        <dbReference type="ARBA" id="ARBA00022825"/>
    </source>
</evidence>
<dbReference type="InterPro" id="IPR029045">
    <property type="entry name" value="ClpP/crotonase-like_dom_sf"/>
</dbReference>
<comment type="caution">
    <text evidence="7">The sequence shown here is derived from an EMBL/GenBank/DDBJ whole genome shotgun (WGS) entry which is preliminary data.</text>
</comment>
<dbReference type="RefSeq" id="WP_035381434.1">
    <property type="nucleotide sequence ID" value="NZ_JAUYUW010000001.1"/>
</dbReference>
<dbReference type="InterPro" id="IPR023562">
    <property type="entry name" value="ClpP/TepA"/>
</dbReference>
<dbReference type="InterPro" id="IPR001907">
    <property type="entry name" value="ClpP"/>
</dbReference>
<dbReference type="Gene3D" id="3.90.226.10">
    <property type="entry name" value="2-enoyl-CoA Hydratase, Chain A, domain 1"/>
    <property type="match status" value="1"/>
</dbReference>
<keyword evidence="5" id="KW-0720">Serine protease</keyword>
<dbReference type="NCBIfam" id="NF045542">
    <property type="entry name" value="Clp_rel_HeadMat"/>
    <property type="match status" value="1"/>
</dbReference>
<evidence type="ECO:0000256" key="1">
    <source>
        <dbReference type="ARBA" id="ARBA00007039"/>
    </source>
</evidence>
<evidence type="ECO:0000313" key="7">
    <source>
        <dbReference type="EMBL" id="KGB21907.1"/>
    </source>
</evidence>
<dbReference type="GO" id="GO:0004176">
    <property type="term" value="F:ATP-dependent peptidase activity"/>
    <property type="evidence" value="ECO:0007669"/>
    <property type="project" value="InterPro"/>
</dbReference>
<accession>A0A094YKP5</accession>
<proteinExistence type="inferred from homology"/>
<dbReference type="PATRIC" id="fig|104102.7.peg.2638"/>
<reference evidence="7 8" key="1">
    <citation type="submission" date="2014-06" db="EMBL/GenBank/DDBJ databases">
        <title>Functional and comparative genomic analyses of the Drosophila gut microbiota identify candidate symbiosis factors.</title>
        <authorList>
            <person name="Newell P.D."/>
            <person name="Chaston J.M."/>
            <person name="Douglas A.E."/>
        </authorList>
    </citation>
    <scope>NUCLEOTIDE SEQUENCE [LARGE SCALE GENOMIC DNA]</scope>
    <source>
        <strain evidence="7 8">DmCS_006</strain>
    </source>
</reference>
<dbReference type="STRING" id="104102.AtDm6_2673"/>
<dbReference type="EMBL" id="JOKM01000093">
    <property type="protein sequence ID" value="KGB21907.1"/>
    <property type="molecule type" value="Genomic_DNA"/>
</dbReference>
<keyword evidence="8" id="KW-1185">Reference proteome</keyword>
<dbReference type="GO" id="GO:0004252">
    <property type="term" value="F:serine-type endopeptidase activity"/>
    <property type="evidence" value="ECO:0007669"/>
    <property type="project" value="InterPro"/>
</dbReference>
<protein>
    <recommendedName>
        <fullName evidence="6">ATP-dependent Clp protease proteolytic subunit</fullName>
    </recommendedName>
</protein>
<keyword evidence="3 7" id="KW-0645">Protease</keyword>
<keyword evidence="2" id="KW-0963">Cytoplasm</keyword>
<dbReference type="PANTHER" id="PTHR10381">
    <property type="entry name" value="ATP-DEPENDENT CLP PROTEASE PROTEOLYTIC SUBUNIT"/>
    <property type="match status" value="1"/>
</dbReference>
<evidence type="ECO:0000313" key="8">
    <source>
        <dbReference type="Proteomes" id="UP000029448"/>
    </source>
</evidence>
<dbReference type="GeneID" id="89479944"/>
<evidence type="ECO:0000256" key="4">
    <source>
        <dbReference type="ARBA" id="ARBA00022801"/>
    </source>
</evidence>
<dbReference type="Pfam" id="PF00574">
    <property type="entry name" value="CLP_protease"/>
    <property type="match status" value="1"/>
</dbReference>
<dbReference type="GO" id="GO:0006515">
    <property type="term" value="P:protein quality control for misfolded or incompletely synthesized proteins"/>
    <property type="evidence" value="ECO:0007669"/>
    <property type="project" value="TreeGrafter"/>
</dbReference>
<gene>
    <name evidence="7" type="ORF">AtDm6_2673</name>
</gene>
<keyword evidence="4" id="KW-0378">Hydrolase</keyword>